<dbReference type="InterPro" id="IPR039426">
    <property type="entry name" value="TonB-dep_rcpt-like"/>
</dbReference>
<keyword evidence="6" id="KW-0408">Iron</keyword>
<organism evidence="16 17">
    <name type="scientific">Sphingobium cyanobacteriorum</name>
    <dbReference type="NCBI Taxonomy" id="3063954"/>
    <lineage>
        <taxon>Bacteria</taxon>
        <taxon>Pseudomonadati</taxon>
        <taxon>Pseudomonadota</taxon>
        <taxon>Alphaproteobacteria</taxon>
        <taxon>Sphingomonadales</taxon>
        <taxon>Sphingomonadaceae</taxon>
        <taxon>Sphingobium</taxon>
    </lineage>
</organism>
<dbReference type="InterPro" id="IPR036942">
    <property type="entry name" value="Beta-barrel_TonB_sf"/>
</dbReference>
<feature type="chain" id="PRO_5046352243" evidence="13">
    <location>
        <begin position="23"/>
        <end position="738"/>
    </location>
</feature>
<protein>
    <submittedName>
        <fullName evidence="16">TonB-dependent receptor</fullName>
    </submittedName>
</protein>
<sequence>MNRKLLAGSTAIATLWVTPAWAQESAQQAAAQNTLGEIVVTAQRRTENLQKVPIAASALDANDLKANAIVRLNDLQNATPALSISDAGITSAINIRGIGLASNSPNVTAGVATYIDGLFQPPIVQANSFYDLASVEVLRGPQGTLVGSNSTGGAIFINSRNPDLKGVSGYAEGNAGNRGNFGLEGALNLPLSSTLAVRGAGFYRGHDSYFTDVGPFNNKAGKLDEKGGRLGILWQPGDFRALLKVQYNDRDIGGYAYRPIAGTEFGAYRVGDIYTLSYDTPVAIREKAFITSLELRQEFASGIVLRSLSGYQSKSIKGVNDIDASQAPFLDFAQLPPVVVGGEISENYYARERQYSQEINLISPTGETLEWIVGGYFQRNEIKVRIGQLQAGFPTDINPDNERTTLGIFAQGSYRITPDVQLQLGARYSHYKASGVGEVRIGAGIPGFPPTGVPVADLAGSHQDGRVTGKAAVNWTVDDNHLLYAFAARGYKPGGFNAVDSEFRPEMVWNYEIGWKASLFDKHVRTQVSAFYNDYSDFQFEVVEPSTGFNGVENISKGKIKGIEAQLQSRFGGFSFDANIAYVHSKLSGLTFVNTRLIPSSTLGPQCPAGVPSAPPVCFDYSSAIVTTNGGPNLYSPKWTYGASASYEIPLGGDATLTPRVNYAYVGPRFTYLAYSPVSDRIAGYGLVSGLVTLRTGDFHIEAYGTNLTGKRYVSGQFGLREFYGAPREYGIRAGFTF</sequence>
<dbReference type="PROSITE" id="PS52016">
    <property type="entry name" value="TONB_DEPENDENT_REC_3"/>
    <property type="match status" value="1"/>
</dbReference>
<keyword evidence="16" id="KW-0675">Receptor</keyword>
<evidence type="ECO:0000256" key="6">
    <source>
        <dbReference type="ARBA" id="ARBA00023004"/>
    </source>
</evidence>
<evidence type="ECO:0000256" key="9">
    <source>
        <dbReference type="ARBA" id="ARBA00023136"/>
    </source>
</evidence>
<evidence type="ECO:0000256" key="3">
    <source>
        <dbReference type="ARBA" id="ARBA00022452"/>
    </source>
</evidence>
<dbReference type="Pfam" id="PF07715">
    <property type="entry name" value="Plug"/>
    <property type="match status" value="1"/>
</dbReference>
<dbReference type="Proteomes" id="UP001176471">
    <property type="component" value="Unassembled WGS sequence"/>
</dbReference>
<evidence type="ECO:0000313" key="17">
    <source>
        <dbReference type="Proteomes" id="UP001176471"/>
    </source>
</evidence>
<comment type="caution">
    <text evidence="16">The sequence shown here is derived from an EMBL/GenBank/DDBJ whole genome shotgun (WGS) entry which is preliminary data.</text>
</comment>
<dbReference type="Pfam" id="PF00593">
    <property type="entry name" value="TonB_dep_Rec_b-barrel"/>
    <property type="match status" value="1"/>
</dbReference>
<accession>A0ABT8ZNJ9</accession>
<dbReference type="InterPro" id="IPR012910">
    <property type="entry name" value="Plug_dom"/>
</dbReference>
<evidence type="ECO:0000256" key="5">
    <source>
        <dbReference type="ARBA" id="ARBA00022692"/>
    </source>
</evidence>
<keyword evidence="5 11" id="KW-0812">Transmembrane</keyword>
<dbReference type="Gene3D" id="2.40.170.20">
    <property type="entry name" value="TonB-dependent receptor, beta-barrel domain"/>
    <property type="match status" value="1"/>
</dbReference>
<keyword evidence="10 11" id="KW-0998">Cell outer membrane</keyword>
<evidence type="ECO:0000256" key="7">
    <source>
        <dbReference type="ARBA" id="ARBA00023065"/>
    </source>
</evidence>
<evidence type="ECO:0000313" key="16">
    <source>
        <dbReference type="EMBL" id="MDO7835569.1"/>
    </source>
</evidence>
<keyword evidence="17" id="KW-1185">Reference proteome</keyword>
<dbReference type="PANTHER" id="PTHR32552:SF81">
    <property type="entry name" value="TONB-DEPENDENT OUTER MEMBRANE RECEPTOR"/>
    <property type="match status" value="1"/>
</dbReference>
<evidence type="ECO:0000256" key="11">
    <source>
        <dbReference type="PROSITE-ProRule" id="PRU01360"/>
    </source>
</evidence>
<evidence type="ECO:0000259" key="14">
    <source>
        <dbReference type="Pfam" id="PF00593"/>
    </source>
</evidence>
<keyword evidence="9 11" id="KW-0472">Membrane</keyword>
<keyword evidence="3 11" id="KW-1134">Transmembrane beta strand</keyword>
<evidence type="ECO:0000256" key="13">
    <source>
        <dbReference type="SAM" id="SignalP"/>
    </source>
</evidence>
<evidence type="ECO:0000256" key="12">
    <source>
        <dbReference type="RuleBase" id="RU003357"/>
    </source>
</evidence>
<evidence type="ECO:0000256" key="8">
    <source>
        <dbReference type="ARBA" id="ARBA00023077"/>
    </source>
</evidence>
<dbReference type="PANTHER" id="PTHR32552">
    <property type="entry name" value="FERRICHROME IRON RECEPTOR-RELATED"/>
    <property type="match status" value="1"/>
</dbReference>
<feature type="domain" description="TonB-dependent receptor-like beta-barrel" evidence="14">
    <location>
        <begin position="336"/>
        <end position="694"/>
    </location>
</feature>
<proteinExistence type="inferred from homology"/>
<name>A0ABT8ZNJ9_9SPHN</name>
<evidence type="ECO:0000256" key="4">
    <source>
        <dbReference type="ARBA" id="ARBA00022496"/>
    </source>
</evidence>
<keyword evidence="2 11" id="KW-0813">Transport</keyword>
<evidence type="ECO:0000256" key="2">
    <source>
        <dbReference type="ARBA" id="ARBA00022448"/>
    </source>
</evidence>
<evidence type="ECO:0000256" key="10">
    <source>
        <dbReference type="ARBA" id="ARBA00023237"/>
    </source>
</evidence>
<keyword evidence="4" id="KW-0410">Iron transport</keyword>
<comment type="similarity">
    <text evidence="11 12">Belongs to the TonB-dependent receptor family.</text>
</comment>
<dbReference type="RefSeq" id="WP_304535993.1">
    <property type="nucleotide sequence ID" value="NZ_JAUQOM010000004.1"/>
</dbReference>
<dbReference type="InterPro" id="IPR000531">
    <property type="entry name" value="Beta-barrel_TonB"/>
</dbReference>
<gene>
    <name evidence="16" type="ORF">Q4610_10995</name>
</gene>
<keyword evidence="13" id="KW-0732">Signal</keyword>
<dbReference type="SUPFAM" id="SSF56935">
    <property type="entry name" value="Porins"/>
    <property type="match status" value="1"/>
</dbReference>
<comment type="subcellular location">
    <subcellularLocation>
        <location evidence="1 11">Cell outer membrane</location>
        <topology evidence="1 11">Multi-pass membrane protein</topology>
    </subcellularLocation>
</comment>
<feature type="signal peptide" evidence="13">
    <location>
        <begin position="1"/>
        <end position="22"/>
    </location>
</feature>
<dbReference type="EMBL" id="JAUQOM010000004">
    <property type="protein sequence ID" value="MDO7835569.1"/>
    <property type="molecule type" value="Genomic_DNA"/>
</dbReference>
<evidence type="ECO:0000256" key="1">
    <source>
        <dbReference type="ARBA" id="ARBA00004571"/>
    </source>
</evidence>
<evidence type="ECO:0000259" key="15">
    <source>
        <dbReference type="Pfam" id="PF07715"/>
    </source>
</evidence>
<keyword evidence="7" id="KW-0406">Ion transport</keyword>
<keyword evidence="8 12" id="KW-0798">TonB box</keyword>
<reference evidence="16" key="1">
    <citation type="submission" date="2023-07" db="EMBL/GenBank/DDBJ databases">
        <title>Bacterial whole genome sequence for Sphingobium sp. HBC34.</title>
        <authorList>
            <person name="Le V."/>
            <person name="Ko S.-R."/>
            <person name="Ahn C.-Y."/>
            <person name="Oh H.-M."/>
        </authorList>
    </citation>
    <scope>NUCLEOTIDE SEQUENCE</scope>
    <source>
        <strain evidence="16">HBC34</strain>
    </source>
</reference>
<feature type="domain" description="TonB-dependent receptor plug" evidence="15">
    <location>
        <begin position="49"/>
        <end position="154"/>
    </location>
</feature>